<proteinExistence type="predicted"/>
<evidence type="ECO:0000313" key="12">
    <source>
        <dbReference type="Proteomes" id="UP001519343"/>
    </source>
</evidence>
<evidence type="ECO:0000256" key="1">
    <source>
        <dbReference type="ARBA" id="ARBA00004496"/>
    </source>
</evidence>
<dbReference type="PRINTS" id="PR00032">
    <property type="entry name" value="HTHARAC"/>
</dbReference>
<dbReference type="InterPro" id="IPR018060">
    <property type="entry name" value="HTH_AraC"/>
</dbReference>
<evidence type="ECO:0000259" key="10">
    <source>
        <dbReference type="PROSITE" id="PS50110"/>
    </source>
</evidence>
<evidence type="ECO:0000256" key="7">
    <source>
        <dbReference type="ARBA" id="ARBA00023163"/>
    </source>
</evidence>
<evidence type="ECO:0000256" key="6">
    <source>
        <dbReference type="ARBA" id="ARBA00023125"/>
    </source>
</evidence>
<dbReference type="SMART" id="SM00448">
    <property type="entry name" value="REC"/>
    <property type="match status" value="1"/>
</dbReference>
<dbReference type="InterPro" id="IPR009057">
    <property type="entry name" value="Homeodomain-like_sf"/>
</dbReference>
<dbReference type="PROSITE" id="PS50110">
    <property type="entry name" value="RESPONSE_REGULATORY"/>
    <property type="match status" value="1"/>
</dbReference>
<gene>
    <name evidence="11" type="ORF">J2Z37_004325</name>
</gene>
<evidence type="ECO:0000256" key="4">
    <source>
        <dbReference type="ARBA" id="ARBA00023012"/>
    </source>
</evidence>
<dbReference type="InterPro" id="IPR011006">
    <property type="entry name" value="CheY-like_superfamily"/>
</dbReference>
<feature type="domain" description="HTH araC/xylS-type" evidence="9">
    <location>
        <begin position="149"/>
        <end position="247"/>
    </location>
</feature>
<dbReference type="InterPro" id="IPR051552">
    <property type="entry name" value="HptR"/>
</dbReference>
<evidence type="ECO:0000313" key="11">
    <source>
        <dbReference type="EMBL" id="MBP1934305.1"/>
    </source>
</evidence>
<dbReference type="Proteomes" id="UP001519343">
    <property type="component" value="Unassembled WGS sequence"/>
</dbReference>
<dbReference type="PANTHER" id="PTHR42713:SF3">
    <property type="entry name" value="TRANSCRIPTIONAL REGULATORY PROTEIN HPTR"/>
    <property type="match status" value="1"/>
</dbReference>
<evidence type="ECO:0000256" key="3">
    <source>
        <dbReference type="ARBA" id="ARBA00022553"/>
    </source>
</evidence>
<evidence type="ECO:0000256" key="2">
    <source>
        <dbReference type="ARBA" id="ARBA00022490"/>
    </source>
</evidence>
<keyword evidence="2" id="KW-0963">Cytoplasm</keyword>
<evidence type="ECO:0000256" key="8">
    <source>
        <dbReference type="PROSITE-ProRule" id="PRU00169"/>
    </source>
</evidence>
<keyword evidence="7" id="KW-0804">Transcription</keyword>
<evidence type="ECO:0000259" key="9">
    <source>
        <dbReference type="PROSITE" id="PS01124"/>
    </source>
</evidence>
<sequence>MYQLLIADDEHWMREGIIATLDWEQLGFMIAGQAENGEEALQIMEQKNIHLLLVDIRMPKIDGLELMKKLSLKKNKLPYVIVISGYDDFSYAKQSLKLGASDYILKPVESDELYASVQSIVEQLKENGHYGFEETLPLEVQSSHSKVIDDAKNYILTHFSQELSLQKVADVVELHPTYFSTLFHQSMGYTFINFVTHVRIAKAKELLVHTHFSIKEIVQKVGYIEEKHFYRLFKKWEGMTPREYRERERKLQA</sequence>
<dbReference type="Gene3D" id="1.10.10.60">
    <property type="entry name" value="Homeodomain-like"/>
    <property type="match status" value="2"/>
</dbReference>
<dbReference type="EMBL" id="JAGGKT010000019">
    <property type="protein sequence ID" value="MBP1934305.1"/>
    <property type="molecule type" value="Genomic_DNA"/>
</dbReference>
<dbReference type="PROSITE" id="PS01124">
    <property type="entry name" value="HTH_ARAC_FAMILY_2"/>
    <property type="match status" value="1"/>
</dbReference>
<keyword evidence="5" id="KW-0805">Transcription regulation</keyword>
<feature type="modified residue" description="4-aspartylphosphate" evidence="8">
    <location>
        <position position="55"/>
    </location>
</feature>
<organism evidence="11 12">
    <name type="scientific">Ammoniphilus resinae</name>
    <dbReference type="NCBI Taxonomy" id="861532"/>
    <lineage>
        <taxon>Bacteria</taxon>
        <taxon>Bacillati</taxon>
        <taxon>Bacillota</taxon>
        <taxon>Bacilli</taxon>
        <taxon>Bacillales</taxon>
        <taxon>Paenibacillaceae</taxon>
        <taxon>Aneurinibacillus group</taxon>
        <taxon>Ammoniphilus</taxon>
    </lineage>
</organism>
<accession>A0ABS4GVL5</accession>
<dbReference type="RefSeq" id="WP_209812310.1">
    <property type="nucleotide sequence ID" value="NZ_JAGGKT010000019.1"/>
</dbReference>
<keyword evidence="4" id="KW-0902">Two-component regulatory system</keyword>
<dbReference type="CDD" id="cd17536">
    <property type="entry name" value="REC_YesN-like"/>
    <property type="match status" value="1"/>
</dbReference>
<dbReference type="InterPro" id="IPR001789">
    <property type="entry name" value="Sig_transdc_resp-reg_receiver"/>
</dbReference>
<dbReference type="PANTHER" id="PTHR42713">
    <property type="entry name" value="HISTIDINE KINASE-RELATED"/>
    <property type="match status" value="1"/>
</dbReference>
<evidence type="ECO:0000256" key="5">
    <source>
        <dbReference type="ARBA" id="ARBA00023015"/>
    </source>
</evidence>
<keyword evidence="6" id="KW-0238">DNA-binding</keyword>
<name>A0ABS4GVL5_9BACL</name>
<feature type="domain" description="Response regulatory" evidence="10">
    <location>
        <begin position="3"/>
        <end position="121"/>
    </location>
</feature>
<protein>
    <submittedName>
        <fullName evidence="11">YesN/AraC family two-component response regulator</fullName>
    </submittedName>
</protein>
<dbReference type="SMART" id="SM00342">
    <property type="entry name" value="HTH_ARAC"/>
    <property type="match status" value="1"/>
</dbReference>
<dbReference type="Gene3D" id="3.40.50.2300">
    <property type="match status" value="1"/>
</dbReference>
<dbReference type="Pfam" id="PF00072">
    <property type="entry name" value="Response_reg"/>
    <property type="match status" value="1"/>
</dbReference>
<dbReference type="SUPFAM" id="SSF46689">
    <property type="entry name" value="Homeodomain-like"/>
    <property type="match status" value="2"/>
</dbReference>
<keyword evidence="12" id="KW-1185">Reference proteome</keyword>
<dbReference type="SUPFAM" id="SSF52172">
    <property type="entry name" value="CheY-like"/>
    <property type="match status" value="1"/>
</dbReference>
<dbReference type="Pfam" id="PF12833">
    <property type="entry name" value="HTH_18"/>
    <property type="match status" value="1"/>
</dbReference>
<comment type="subcellular location">
    <subcellularLocation>
        <location evidence="1">Cytoplasm</location>
    </subcellularLocation>
</comment>
<reference evidence="11 12" key="1">
    <citation type="submission" date="2021-03" db="EMBL/GenBank/DDBJ databases">
        <title>Genomic Encyclopedia of Type Strains, Phase IV (KMG-IV): sequencing the most valuable type-strain genomes for metagenomic binning, comparative biology and taxonomic classification.</title>
        <authorList>
            <person name="Goeker M."/>
        </authorList>
    </citation>
    <scope>NUCLEOTIDE SEQUENCE [LARGE SCALE GENOMIC DNA]</scope>
    <source>
        <strain evidence="11 12">DSM 24738</strain>
    </source>
</reference>
<comment type="caution">
    <text evidence="11">The sequence shown here is derived from an EMBL/GenBank/DDBJ whole genome shotgun (WGS) entry which is preliminary data.</text>
</comment>
<keyword evidence="3 8" id="KW-0597">Phosphoprotein</keyword>
<dbReference type="InterPro" id="IPR020449">
    <property type="entry name" value="Tscrpt_reg_AraC-type_HTH"/>
</dbReference>